<sequence length="132" mass="14442">MESTQDNASDGTVAFLPHRLNRQPIVVRGLTADELWICTGLSATAGLGLGIPLGWFTESIAMIPTTMVLSIAAGLFIGGGLLRRQKRGRPETWFYRHTQWWLASRYSSLAHLLGAGELITRSGFWATRRGGA</sequence>
<keyword evidence="2" id="KW-1185">Reference proteome</keyword>
<dbReference type="Proteomes" id="UP001259420">
    <property type="component" value="Unassembled WGS sequence"/>
</dbReference>
<accession>A0ACC6JRZ0</accession>
<proteinExistence type="predicted"/>
<evidence type="ECO:0000313" key="1">
    <source>
        <dbReference type="EMBL" id="MDR6609061.1"/>
    </source>
</evidence>
<protein>
    <submittedName>
        <fullName evidence="1">Conjugative transfer region protein (TIGR03750 family)</fullName>
    </submittedName>
</protein>
<organism evidence="1 2">
    <name type="scientific">Pseudomonas synxantha</name>
    <dbReference type="NCBI Taxonomy" id="47883"/>
    <lineage>
        <taxon>Bacteria</taxon>
        <taxon>Pseudomonadati</taxon>
        <taxon>Pseudomonadota</taxon>
        <taxon>Gammaproteobacteria</taxon>
        <taxon>Pseudomonadales</taxon>
        <taxon>Pseudomonadaceae</taxon>
        <taxon>Pseudomonas</taxon>
    </lineage>
</organism>
<reference evidence="1" key="1">
    <citation type="submission" date="2023-07" db="EMBL/GenBank/DDBJ databases">
        <title>Sorghum-associated microbial communities from plants grown in Nebraska, USA.</title>
        <authorList>
            <person name="Schachtman D."/>
        </authorList>
    </citation>
    <scope>NUCLEOTIDE SEQUENCE</scope>
    <source>
        <strain evidence="1">BE46</strain>
    </source>
</reference>
<dbReference type="EMBL" id="JAVDSD010000009">
    <property type="protein sequence ID" value="MDR6609061.1"/>
    <property type="molecule type" value="Genomic_DNA"/>
</dbReference>
<evidence type="ECO:0000313" key="2">
    <source>
        <dbReference type="Proteomes" id="UP001259420"/>
    </source>
</evidence>
<gene>
    <name evidence="1" type="ORF">J2X87_004158</name>
</gene>
<comment type="caution">
    <text evidence="1">The sequence shown here is derived from an EMBL/GenBank/DDBJ whole genome shotgun (WGS) entry which is preliminary data.</text>
</comment>
<name>A0ACC6JRZ0_9PSED</name>